<proteinExistence type="predicted"/>
<dbReference type="InterPro" id="IPR017853">
    <property type="entry name" value="GH"/>
</dbReference>
<dbReference type="GO" id="GO:0004557">
    <property type="term" value="F:alpha-galactosidase activity"/>
    <property type="evidence" value="ECO:0007669"/>
    <property type="project" value="UniProtKB-EC"/>
</dbReference>
<dbReference type="Gene3D" id="3.20.20.70">
    <property type="entry name" value="Aldolase class I"/>
    <property type="match status" value="1"/>
</dbReference>
<dbReference type="EMBL" id="JBHSGN010000011">
    <property type="protein sequence ID" value="MFC4672477.1"/>
    <property type="molecule type" value="Genomic_DNA"/>
</dbReference>
<name>A0ABV9KQL7_9BACT</name>
<evidence type="ECO:0000313" key="2">
    <source>
        <dbReference type="EMBL" id="MFC4672477.1"/>
    </source>
</evidence>
<evidence type="ECO:0000256" key="1">
    <source>
        <dbReference type="SAM" id="SignalP"/>
    </source>
</evidence>
<feature type="chain" id="PRO_5047185565" evidence="1">
    <location>
        <begin position="20"/>
        <end position="684"/>
    </location>
</feature>
<dbReference type="RefSeq" id="WP_379993649.1">
    <property type="nucleotide sequence ID" value="NZ_JBHSGN010000011.1"/>
</dbReference>
<keyword evidence="2" id="KW-0378">Hydrolase</keyword>
<gene>
    <name evidence="2" type="ORF">ACFO6W_02095</name>
</gene>
<dbReference type="InterPro" id="IPR013785">
    <property type="entry name" value="Aldolase_TIM"/>
</dbReference>
<keyword evidence="2" id="KW-0326">Glycosidase</keyword>
<accession>A0ABV9KQL7</accession>
<dbReference type="SUPFAM" id="SSF51445">
    <property type="entry name" value="(Trans)glycosidases"/>
    <property type="match status" value="1"/>
</dbReference>
<organism evidence="2 3">
    <name type="scientific">Dysgonomonas termitidis</name>
    <dbReference type="NCBI Taxonomy" id="1516126"/>
    <lineage>
        <taxon>Bacteria</taxon>
        <taxon>Pseudomonadati</taxon>
        <taxon>Bacteroidota</taxon>
        <taxon>Bacteroidia</taxon>
        <taxon>Bacteroidales</taxon>
        <taxon>Dysgonomonadaceae</taxon>
        <taxon>Dysgonomonas</taxon>
    </lineage>
</organism>
<reference evidence="3" key="1">
    <citation type="journal article" date="2019" name="Int. J. Syst. Evol. Microbiol.">
        <title>The Global Catalogue of Microorganisms (GCM) 10K type strain sequencing project: providing services to taxonomists for standard genome sequencing and annotation.</title>
        <authorList>
            <consortium name="The Broad Institute Genomics Platform"/>
            <consortium name="The Broad Institute Genome Sequencing Center for Infectious Disease"/>
            <person name="Wu L."/>
            <person name="Ma J."/>
        </authorList>
    </citation>
    <scope>NUCLEOTIDE SEQUENCE [LARGE SCALE GENOMIC DNA]</scope>
    <source>
        <strain evidence="3">CCUG 66188</strain>
    </source>
</reference>
<feature type="signal peptide" evidence="1">
    <location>
        <begin position="1"/>
        <end position="19"/>
    </location>
</feature>
<dbReference type="Proteomes" id="UP001596023">
    <property type="component" value="Unassembled WGS sequence"/>
</dbReference>
<protein>
    <submittedName>
        <fullName evidence="2">Alpha-galactosidase</fullName>
        <ecNumber evidence="2">3.2.1.22</ecNumber>
    </submittedName>
</protein>
<dbReference type="EC" id="3.2.1.22" evidence="2"/>
<dbReference type="Pfam" id="PF02065">
    <property type="entry name" value="Melibiase"/>
    <property type="match status" value="1"/>
</dbReference>
<evidence type="ECO:0000313" key="3">
    <source>
        <dbReference type="Proteomes" id="UP001596023"/>
    </source>
</evidence>
<comment type="caution">
    <text evidence="2">The sequence shown here is derived from an EMBL/GenBank/DDBJ whole genome shotgun (WGS) entry which is preliminary data.</text>
</comment>
<keyword evidence="3" id="KW-1185">Reference proteome</keyword>
<keyword evidence="1" id="KW-0732">Signal</keyword>
<sequence>MKYISFLIFFNVLVSVSIAQSGCYSNLKNDTLVIGNRLIERKFLWNNGNLITFSVTDKVNKNVWINVDHRPDLFISDRDNATSGKWDIRYVEENPIHTAYLASEVTFSLDGTDIKRIYKVYENSPVVSCETYLKGTTSNVWLVENGNKADLKNIESTKDFTQKELNPILDRISLAGKHWKIRTVRFFDVTDRNNNLVAEYNTLSYRKNSYKGNLFIARNEENERGLFFLKEAPCPDVQLAYPGSDFVSEFGDFAVVGMGVVPDDLNKDQWVKTYSCALGVYDGSDLDQLTALRMYQKNIRKILSDRDEMVMMNTWGDRSQDSKVNELFCLDEVEKAGKLGISHFQIDDGWQTGKSPNSAVANGSFKNIWNNPDYWTPDKTKYPRGLHPIVEKGKELGVEICLWFNPSIQDDYADWQKDAQAIISLYKEYGIRTFKIDGLSIPSKRAETNLRKLFDKVLLETKDQVIFNLDATAGRRSGYHFFNEYGNIFLENRYTDWQNYYPYWTLRNLWQLSRYVPAEKIQVEFLNKWRNTAKYGSDVFAPDNYSFEYLFAITMAGQPLAWFEGSGLPAQASGIVNYIEPYRKIQHDFHCGVILPIGDEPSGKSWTGFQSISGDKGYLLIFRENNPAGKIMLKTWLPEGVAARFSLITGSGSDFDCTPDHNGYIEAELTDINSFALYRYETIK</sequence>